<keyword evidence="2" id="KW-1185">Reference proteome</keyword>
<protein>
    <submittedName>
        <fullName evidence="1">Uncharacterized protein</fullName>
    </submittedName>
</protein>
<proteinExistence type="predicted"/>
<evidence type="ECO:0000313" key="1">
    <source>
        <dbReference type="EMBL" id="KAJ0053929.1"/>
    </source>
</evidence>
<evidence type="ECO:0000313" key="2">
    <source>
        <dbReference type="Proteomes" id="UP001163603"/>
    </source>
</evidence>
<organism evidence="1 2">
    <name type="scientific">Pistacia integerrima</name>
    <dbReference type="NCBI Taxonomy" id="434235"/>
    <lineage>
        <taxon>Eukaryota</taxon>
        <taxon>Viridiplantae</taxon>
        <taxon>Streptophyta</taxon>
        <taxon>Embryophyta</taxon>
        <taxon>Tracheophyta</taxon>
        <taxon>Spermatophyta</taxon>
        <taxon>Magnoliopsida</taxon>
        <taxon>eudicotyledons</taxon>
        <taxon>Gunneridae</taxon>
        <taxon>Pentapetalae</taxon>
        <taxon>rosids</taxon>
        <taxon>malvids</taxon>
        <taxon>Sapindales</taxon>
        <taxon>Anacardiaceae</taxon>
        <taxon>Pistacia</taxon>
    </lineage>
</organism>
<name>A0ACC0ZQ01_9ROSI</name>
<reference evidence="2" key="1">
    <citation type="journal article" date="2023" name="G3 (Bethesda)">
        <title>Genome assembly and association tests identify interacting loci associated with vigor, precocity, and sex in interspecific pistachio rootstocks.</title>
        <authorList>
            <person name="Palmer W."/>
            <person name="Jacygrad E."/>
            <person name="Sagayaradj S."/>
            <person name="Cavanaugh K."/>
            <person name="Han R."/>
            <person name="Bertier L."/>
            <person name="Beede B."/>
            <person name="Kafkas S."/>
            <person name="Golino D."/>
            <person name="Preece J."/>
            <person name="Michelmore R."/>
        </authorList>
    </citation>
    <scope>NUCLEOTIDE SEQUENCE [LARGE SCALE GENOMIC DNA]</scope>
</reference>
<dbReference type="EMBL" id="CM047736">
    <property type="protein sequence ID" value="KAJ0053929.1"/>
    <property type="molecule type" value="Genomic_DNA"/>
</dbReference>
<sequence>MRCVCRFQATCPHHHHSIIIIYLKGPPAELENLLISHTDIANAAVIP</sequence>
<comment type="caution">
    <text evidence="1">The sequence shown here is derived from an EMBL/GenBank/DDBJ whole genome shotgun (WGS) entry which is preliminary data.</text>
</comment>
<gene>
    <name evidence="1" type="ORF">Pint_02938</name>
</gene>
<accession>A0ACC0ZQ01</accession>
<dbReference type="Proteomes" id="UP001163603">
    <property type="component" value="Chromosome 1"/>
</dbReference>